<organism evidence="4 5">
    <name type="scientific">Naegleria lovaniensis</name>
    <name type="common">Amoeba</name>
    <dbReference type="NCBI Taxonomy" id="51637"/>
    <lineage>
        <taxon>Eukaryota</taxon>
        <taxon>Discoba</taxon>
        <taxon>Heterolobosea</taxon>
        <taxon>Tetramitia</taxon>
        <taxon>Eutetramitia</taxon>
        <taxon>Vahlkampfiidae</taxon>
        <taxon>Naegleria</taxon>
    </lineage>
</organism>
<feature type="transmembrane region" description="Helical" evidence="3">
    <location>
        <begin position="114"/>
        <end position="141"/>
    </location>
</feature>
<accession>A0AA88GQR6</accession>
<evidence type="ECO:0000256" key="1">
    <source>
        <dbReference type="SAM" id="Coils"/>
    </source>
</evidence>
<keyword evidence="3" id="KW-0472">Membrane</keyword>
<dbReference type="AlphaFoldDB" id="A0AA88GQR6"/>
<dbReference type="Proteomes" id="UP000816034">
    <property type="component" value="Unassembled WGS sequence"/>
</dbReference>
<comment type="caution">
    <text evidence="4">The sequence shown here is derived from an EMBL/GenBank/DDBJ whole genome shotgun (WGS) entry which is preliminary data.</text>
</comment>
<keyword evidence="3" id="KW-1133">Transmembrane helix</keyword>
<reference evidence="4 5" key="1">
    <citation type="journal article" date="2018" name="BMC Genomics">
        <title>The genome of Naegleria lovaniensis, the basis for a comparative approach to unravel pathogenicity factors of the human pathogenic amoeba N. fowleri.</title>
        <authorList>
            <person name="Liechti N."/>
            <person name="Schurch N."/>
            <person name="Bruggmann R."/>
            <person name="Wittwer M."/>
        </authorList>
    </citation>
    <scope>NUCLEOTIDE SEQUENCE [LARGE SCALE GENOMIC DNA]</scope>
    <source>
        <strain evidence="4 5">ATCC 30569</strain>
    </source>
</reference>
<sequence>MGLKDVFKDMKRNVKSIDSTIDRTDQELDHVARVLDNAEELIDQIKETVSHSDQLMNKMEGLLDHSDSLMHRVETTVMSDEKFTIIFQAILLLILLASMWILQMVYGSMFDHGVGLITFLGAFALRVSQAIVFLIIFRLIIECGRYILFQKIEFKETEKKRVVNGTEEIVTRTYELVPSLAPMNSSTAAAANTATAATTTAHVATNAIASASSNNDQQDTNISTPPIQPSHLIRRESIEQNGHDPHNNSNGITTPKAPSGSSLSSYSSLVDSARSFPKEPSANMNDRGLARDTVGLPPASSKTQL</sequence>
<evidence type="ECO:0000256" key="3">
    <source>
        <dbReference type="SAM" id="Phobius"/>
    </source>
</evidence>
<dbReference type="EMBL" id="PYSW02000023">
    <property type="protein sequence ID" value="KAG2382453.1"/>
    <property type="molecule type" value="Genomic_DNA"/>
</dbReference>
<keyword evidence="5" id="KW-1185">Reference proteome</keyword>
<dbReference type="GeneID" id="68097488"/>
<evidence type="ECO:0000313" key="4">
    <source>
        <dbReference type="EMBL" id="KAG2382453.1"/>
    </source>
</evidence>
<feature type="coiled-coil region" evidence="1">
    <location>
        <begin position="21"/>
        <end position="48"/>
    </location>
</feature>
<evidence type="ECO:0000313" key="5">
    <source>
        <dbReference type="Proteomes" id="UP000816034"/>
    </source>
</evidence>
<feature type="compositionally biased region" description="Low complexity" evidence="2">
    <location>
        <begin position="259"/>
        <end position="275"/>
    </location>
</feature>
<keyword evidence="1" id="KW-0175">Coiled coil</keyword>
<proteinExistence type="predicted"/>
<protein>
    <submittedName>
        <fullName evidence="4">Uncharacterized protein</fullName>
    </submittedName>
</protein>
<feature type="transmembrane region" description="Helical" evidence="3">
    <location>
        <begin position="83"/>
        <end position="102"/>
    </location>
</feature>
<gene>
    <name evidence="4" type="ORF">C9374_005033</name>
</gene>
<evidence type="ECO:0000256" key="2">
    <source>
        <dbReference type="SAM" id="MobiDB-lite"/>
    </source>
</evidence>
<feature type="region of interest" description="Disordered" evidence="2">
    <location>
        <begin position="240"/>
        <end position="305"/>
    </location>
</feature>
<name>A0AA88GQR6_NAELO</name>
<dbReference type="RefSeq" id="XP_044548132.1">
    <property type="nucleotide sequence ID" value="XM_044694739.1"/>
</dbReference>
<keyword evidence="3" id="KW-0812">Transmembrane</keyword>